<evidence type="ECO:0008006" key="6">
    <source>
        <dbReference type="Google" id="ProtNLM"/>
    </source>
</evidence>
<name>A0A1D1VN61_RAMVA</name>
<evidence type="ECO:0000313" key="4">
    <source>
        <dbReference type="EMBL" id="GAU99948.1"/>
    </source>
</evidence>
<evidence type="ECO:0000256" key="3">
    <source>
        <dbReference type="SAM" id="SignalP"/>
    </source>
</evidence>
<feature type="region of interest" description="Disordered" evidence="1">
    <location>
        <begin position="281"/>
        <end position="302"/>
    </location>
</feature>
<keyword evidence="5" id="KW-1185">Reference proteome</keyword>
<dbReference type="Proteomes" id="UP000186922">
    <property type="component" value="Unassembled WGS sequence"/>
</dbReference>
<gene>
    <name evidence="4" type="primary">RvY_10879-1</name>
    <name evidence="4" type="synonym">RvY_10879.1</name>
    <name evidence="4" type="ORF">RvY_10879</name>
</gene>
<organism evidence="4 5">
    <name type="scientific">Ramazzottius varieornatus</name>
    <name type="common">Water bear</name>
    <name type="synonym">Tardigrade</name>
    <dbReference type="NCBI Taxonomy" id="947166"/>
    <lineage>
        <taxon>Eukaryota</taxon>
        <taxon>Metazoa</taxon>
        <taxon>Ecdysozoa</taxon>
        <taxon>Tardigrada</taxon>
        <taxon>Eutardigrada</taxon>
        <taxon>Parachela</taxon>
        <taxon>Hypsibioidea</taxon>
        <taxon>Ramazzottiidae</taxon>
        <taxon>Ramazzottius</taxon>
    </lineage>
</organism>
<dbReference type="OrthoDB" id="10070722at2759"/>
<comment type="caution">
    <text evidence="4">The sequence shown here is derived from an EMBL/GenBank/DDBJ whole genome shotgun (WGS) entry which is preliminary data.</text>
</comment>
<reference evidence="4 5" key="1">
    <citation type="journal article" date="2016" name="Nat. Commun.">
        <title>Extremotolerant tardigrade genome and improved radiotolerance of human cultured cells by tardigrade-unique protein.</title>
        <authorList>
            <person name="Hashimoto T."/>
            <person name="Horikawa D.D."/>
            <person name="Saito Y."/>
            <person name="Kuwahara H."/>
            <person name="Kozuka-Hata H."/>
            <person name="Shin-I T."/>
            <person name="Minakuchi Y."/>
            <person name="Ohishi K."/>
            <person name="Motoyama A."/>
            <person name="Aizu T."/>
            <person name="Enomoto A."/>
            <person name="Kondo K."/>
            <person name="Tanaka S."/>
            <person name="Hara Y."/>
            <person name="Koshikawa S."/>
            <person name="Sagara H."/>
            <person name="Miura T."/>
            <person name="Yokobori S."/>
            <person name="Miyagawa K."/>
            <person name="Suzuki Y."/>
            <person name="Kubo T."/>
            <person name="Oyama M."/>
            <person name="Kohara Y."/>
            <person name="Fujiyama A."/>
            <person name="Arakawa K."/>
            <person name="Katayama T."/>
            <person name="Toyoda A."/>
            <person name="Kunieda T."/>
        </authorList>
    </citation>
    <scope>NUCLEOTIDE SEQUENCE [LARGE SCALE GENOMIC DNA]</scope>
    <source>
        <strain evidence="4 5">YOKOZUNA-1</strain>
    </source>
</reference>
<sequence>MDDRLRIMIIFLLVVKNVITDTGAIAERSSPAFATTDVPLASSLNHDLNEHNPSGQVVTGSIHFFEGDAITTQSTPDLSRTALFSTAGTATTSRNTTPAVTSAALSTELFYSSSPTNDTLYKLDVPPTIRTLSPAERIAKDIVNKVRAASLFGVNLEYKEAQNADDAFRHVRWHVPPVNTTLFPAFPQTANSPPVSNSAANKNPNDPVPPENQRINREFHEPVFNSIPAVATITVDTNQSNNVQRGAIFSGTGTGSVSVNDHRTPIVVPKSTAHIVTGNRSLTPTNAQTAPKAKSLPLSPPVSRTTLTTHKQFHRSVPMDETISTSTLPFIESGGVTNPDLVDDSSELLNTSRPSHLLLSLNNTCDDIERSQDSTNDFVKAFEGHFASFLDIHPGRVRVWELTCGNIIVNLSVAWSHNLNFDTIATKLQDADFHFIWSGTVYRASELSSDDRSFLEPGLVLSRLEVGTAPNHVYQSFIYIIIGAIGAFVLLIIAVVIFIRYHRRRGRAFSVSGDSTPTKFGDAHDYTLTRLPRTTKLYLDDVERNPWAYTNPDFHGSLTSVAAPGKKSEYLNFINNGVIPMKDSSVNGSSKKDDVSSSITRTTDVSSIVPGQAKAFRPMKQTMFGETFKRLTQDDLRGPSSLGKTSMTNDSVRAIHKPPSALEIRTSSGWDSSHI</sequence>
<feature type="transmembrane region" description="Helical" evidence="2">
    <location>
        <begin position="477"/>
        <end position="499"/>
    </location>
</feature>
<keyword evidence="2" id="KW-0812">Transmembrane</keyword>
<evidence type="ECO:0000256" key="2">
    <source>
        <dbReference type="SAM" id="Phobius"/>
    </source>
</evidence>
<protein>
    <recommendedName>
        <fullName evidence="6">SEA domain-containing protein</fullName>
    </recommendedName>
</protein>
<keyword evidence="2" id="KW-1133">Transmembrane helix</keyword>
<feature type="chain" id="PRO_5008898647" description="SEA domain-containing protein" evidence="3">
    <location>
        <begin position="21"/>
        <end position="675"/>
    </location>
</feature>
<feature type="signal peptide" evidence="3">
    <location>
        <begin position="1"/>
        <end position="20"/>
    </location>
</feature>
<feature type="compositionally biased region" description="Polar residues" evidence="1">
    <location>
        <begin position="187"/>
        <end position="204"/>
    </location>
</feature>
<feature type="region of interest" description="Disordered" evidence="1">
    <location>
        <begin position="187"/>
        <end position="209"/>
    </location>
</feature>
<evidence type="ECO:0000313" key="5">
    <source>
        <dbReference type="Proteomes" id="UP000186922"/>
    </source>
</evidence>
<dbReference type="EMBL" id="BDGG01000005">
    <property type="protein sequence ID" value="GAU99948.1"/>
    <property type="molecule type" value="Genomic_DNA"/>
</dbReference>
<accession>A0A1D1VN61</accession>
<keyword evidence="3" id="KW-0732">Signal</keyword>
<keyword evidence="2" id="KW-0472">Membrane</keyword>
<proteinExistence type="predicted"/>
<dbReference type="AlphaFoldDB" id="A0A1D1VN61"/>
<evidence type="ECO:0000256" key="1">
    <source>
        <dbReference type="SAM" id="MobiDB-lite"/>
    </source>
</evidence>